<evidence type="ECO:0000259" key="8">
    <source>
        <dbReference type="Pfam" id="PF04042"/>
    </source>
</evidence>
<comment type="caution">
    <text evidence="10">The sequence shown here is derived from an EMBL/GenBank/DDBJ whole genome shotgun (WGS) entry which is preliminary data.</text>
</comment>
<protein>
    <recommendedName>
        <fullName evidence="3 6">DNA polymerase alpha subunit B</fullName>
    </recommendedName>
</protein>
<evidence type="ECO:0000256" key="2">
    <source>
        <dbReference type="ARBA" id="ARBA00007299"/>
    </source>
</evidence>
<dbReference type="Gene3D" id="3.60.21.60">
    <property type="match status" value="1"/>
</dbReference>
<feature type="compositionally biased region" description="Low complexity" evidence="7">
    <location>
        <begin position="126"/>
        <end position="135"/>
    </location>
</feature>
<evidence type="ECO:0000313" key="10">
    <source>
        <dbReference type="EMBL" id="ORY97479.1"/>
    </source>
</evidence>
<evidence type="ECO:0000256" key="6">
    <source>
        <dbReference type="PIRNR" id="PIRNR018300"/>
    </source>
</evidence>
<gene>
    <name evidence="10" type="ORF">BCR43DRAFT_472612</name>
</gene>
<dbReference type="OrthoDB" id="336885at2759"/>
<keyword evidence="5 6" id="KW-0539">Nucleus</keyword>
<accession>A0A1X2HEY3</accession>
<reference evidence="10 11" key="1">
    <citation type="submission" date="2016-07" db="EMBL/GenBank/DDBJ databases">
        <title>Pervasive Adenine N6-methylation of Active Genes in Fungi.</title>
        <authorList>
            <consortium name="DOE Joint Genome Institute"/>
            <person name="Mondo S.J."/>
            <person name="Dannebaum R.O."/>
            <person name="Kuo R.C."/>
            <person name="Labutti K."/>
            <person name="Haridas S."/>
            <person name="Kuo A."/>
            <person name="Salamov A."/>
            <person name="Ahrendt S.R."/>
            <person name="Lipzen A."/>
            <person name="Sullivan W."/>
            <person name="Andreopoulos W.B."/>
            <person name="Clum A."/>
            <person name="Lindquist E."/>
            <person name="Daum C."/>
            <person name="Ramamoorthy G.K."/>
            <person name="Gryganskyi A."/>
            <person name="Culley D."/>
            <person name="Magnuson J.K."/>
            <person name="James T.Y."/>
            <person name="O'Malley M.A."/>
            <person name="Stajich J.E."/>
            <person name="Spatafora J.W."/>
            <person name="Visel A."/>
            <person name="Grigoriev I.V."/>
        </authorList>
    </citation>
    <scope>NUCLEOTIDE SEQUENCE [LARGE SCALE GENOMIC DNA]</scope>
    <source>
        <strain evidence="10 11">NRRL 2496</strain>
    </source>
</reference>
<keyword evidence="4 6" id="KW-0235">DNA replication</keyword>
<dbReference type="GO" id="GO:0006270">
    <property type="term" value="P:DNA replication initiation"/>
    <property type="evidence" value="ECO:0007669"/>
    <property type="project" value="TreeGrafter"/>
</dbReference>
<organism evidence="10 11">
    <name type="scientific">Syncephalastrum racemosum</name>
    <name type="common">Filamentous fungus</name>
    <dbReference type="NCBI Taxonomy" id="13706"/>
    <lineage>
        <taxon>Eukaryota</taxon>
        <taxon>Fungi</taxon>
        <taxon>Fungi incertae sedis</taxon>
        <taxon>Mucoromycota</taxon>
        <taxon>Mucoromycotina</taxon>
        <taxon>Mucoromycetes</taxon>
        <taxon>Mucorales</taxon>
        <taxon>Syncephalastraceae</taxon>
        <taxon>Syncephalastrum</taxon>
    </lineage>
</organism>
<dbReference type="STRING" id="13706.A0A1X2HEY3"/>
<dbReference type="FunCoup" id="A0A1X2HEY3">
    <property type="interactions" value="176"/>
</dbReference>
<dbReference type="EMBL" id="MCGN01000004">
    <property type="protein sequence ID" value="ORY97479.1"/>
    <property type="molecule type" value="Genomic_DNA"/>
</dbReference>
<dbReference type="PANTHER" id="PTHR23061">
    <property type="entry name" value="DNA POLYMERASE 2 ALPHA 70 KDA SUBUNIT"/>
    <property type="match status" value="1"/>
</dbReference>
<comment type="subcellular location">
    <subcellularLocation>
        <location evidence="1 6">Nucleus</location>
    </subcellularLocation>
</comment>
<evidence type="ECO:0000256" key="4">
    <source>
        <dbReference type="ARBA" id="ARBA00022705"/>
    </source>
</evidence>
<evidence type="ECO:0000256" key="7">
    <source>
        <dbReference type="SAM" id="MobiDB-lite"/>
    </source>
</evidence>
<feature type="domain" description="DNA polymerase alpha/delta/epsilon subunit B" evidence="8">
    <location>
        <begin position="335"/>
        <end position="540"/>
    </location>
</feature>
<evidence type="ECO:0000259" key="9">
    <source>
        <dbReference type="Pfam" id="PF22062"/>
    </source>
</evidence>
<dbReference type="PIRSF" id="PIRSF018300">
    <property type="entry name" value="DNA_pol_alph_2"/>
    <property type="match status" value="1"/>
</dbReference>
<evidence type="ECO:0000256" key="3">
    <source>
        <dbReference type="ARBA" id="ARBA00018596"/>
    </source>
</evidence>
<dbReference type="InterPro" id="IPR007185">
    <property type="entry name" value="DNA_pol_a/d/e_bsu"/>
</dbReference>
<dbReference type="Pfam" id="PF04042">
    <property type="entry name" value="DNA_pol_E_B"/>
    <property type="match status" value="1"/>
</dbReference>
<dbReference type="AlphaFoldDB" id="A0A1X2HEY3"/>
<dbReference type="GO" id="GO:0005658">
    <property type="term" value="C:alpha DNA polymerase:primase complex"/>
    <property type="evidence" value="ECO:0007669"/>
    <property type="project" value="TreeGrafter"/>
</dbReference>
<keyword evidence="11" id="KW-1185">Reference proteome</keyword>
<dbReference type="PANTHER" id="PTHR23061:SF12">
    <property type="entry name" value="DNA POLYMERASE ALPHA SUBUNIT B"/>
    <property type="match status" value="1"/>
</dbReference>
<comment type="similarity">
    <text evidence="2 6">Belongs to the DNA polymerase alpha subunit B family.</text>
</comment>
<dbReference type="Proteomes" id="UP000242180">
    <property type="component" value="Unassembled WGS sequence"/>
</dbReference>
<dbReference type="Pfam" id="PF22062">
    <property type="entry name" value="OB_DPOA2"/>
    <property type="match status" value="1"/>
</dbReference>
<dbReference type="InParanoid" id="A0A1X2HEY3"/>
<comment type="function">
    <text evidence="6">Accessory subunit of the DNA polymerase alpha complex (also known as the alpha DNA polymerase-primase complex) which plays an essential role in the initiation of DNA synthesis.</text>
</comment>
<name>A0A1X2HEY3_SYNRA</name>
<evidence type="ECO:0000256" key="5">
    <source>
        <dbReference type="ARBA" id="ARBA00023242"/>
    </source>
</evidence>
<dbReference type="InterPro" id="IPR016722">
    <property type="entry name" value="DNA_pol_alpha_bsu"/>
</dbReference>
<evidence type="ECO:0000256" key="1">
    <source>
        <dbReference type="ARBA" id="ARBA00004123"/>
    </source>
</evidence>
<evidence type="ECO:0000313" key="11">
    <source>
        <dbReference type="Proteomes" id="UP000242180"/>
    </source>
</evidence>
<dbReference type="InterPro" id="IPR054300">
    <property type="entry name" value="OB_DPOA2"/>
</dbReference>
<dbReference type="GO" id="GO:0003677">
    <property type="term" value="F:DNA binding"/>
    <property type="evidence" value="ECO:0007669"/>
    <property type="project" value="InterPro"/>
</dbReference>
<sequence>MNPEAAAVNKAFDLTPADKEIALELESLCRLYKLSAKDLSYKWQAFTMNTTQGRIKKPTKELARQLKLDLQREYERKLQARPAQATPMQLDFTDFAPSAGDSGDLVGDVVAQLFANNTQPSRPKPRAAAPRSVARGQPHTIESQHNPHLLVRGNVASDAPRVHIQRSISGNTRPFRYMFEKINDRSEALDERIDFIADAIEEAHGLENRLQNPTRAHQSEIHAVGRIRCDAAEGKLNEASLLFETSREVGMGKCVKLNVRQLDDYSLFPGQIIGFEGINSTGQEFVARKILSPPLPPKDSEPSKDNEEKIIEVKPDDLYRYNYGPLMQGKPMELFVAAGPYTMDTNLEYAPLHALIEECVAQKPDVVIMLGPFVSAHHPAIVDGTVDQLPEDIFAEKVAPLLAHLLENSPITRILLVPHQDDLLHTHPVLPQPAPQLDALTDLARIEILSNPAKVFINGCLFAFNNTDVLKHISGEEVSKSSAQTDRMARLCRHLLEQRSFYPLFPSAPGVNIDSDRLTDLMIKKRPDVLVCPSQLKQFARVVDTSLCVNPGMLCRGQAFGTYVRLIVHPLPNRGGSVGSDANVVDRTRVDIIKL</sequence>
<dbReference type="OMA" id="PFLDIEH"/>
<proteinExistence type="inferred from homology"/>
<feature type="region of interest" description="Disordered" evidence="7">
    <location>
        <begin position="116"/>
        <end position="149"/>
    </location>
</feature>
<feature type="domain" description="DNA polymerase alpha subunit B OB" evidence="9">
    <location>
        <begin position="186"/>
        <end position="291"/>
    </location>
</feature>